<dbReference type="AlphaFoldDB" id="A0A330L731"/>
<reference evidence="2" key="1">
    <citation type="submission" date="2018-04" db="EMBL/GenBank/DDBJ databases">
        <authorList>
            <person name="Lucker S."/>
            <person name="Sakoula D."/>
        </authorList>
    </citation>
    <scope>NUCLEOTIDE SEQUENCE [LARGE SCALE GENOMIC DNA]</scope>
</reference>
<dbReference type="OrthoDB" id="9813852at2"/>
<dbReference type="Proteomes" id="UP000248168">
    <property type="component" value="Unassembled WGS sequence"/>
</dbReference>
<evidence type="ECO:0000313" key="1">
    <source>
        <dbReference type="EMBL" id="SPP65147.1"/>
    </source>
</evidence>
<organism evidence="1 2">
    <name type="scientific">Nitrospira lenta</name>
    <dbReference type="NCBI Taxonomy" id="1436998"/>
    <lineage>
        <taxon>Bacteria</taxon>
        <taxon>Pseudomonadati</taxon>
        <taxon>Nitrospirota</taxon>
        <taxon>Nitrospiria</taxon>
        <taxon>Nitrospirales</taxon>
        <taxon>Nitrospiraceae</taxon>
        <taxon>Nitrospira</taxon>
    </lineage>
</organism>
<name>A0A330L731_9BACT</name>
<gene>
    <name evidence="1" type="ORF">NITLEN_30061</name>
</gene>
<keyword evidence="2" id="KW-1185">Reference proteome</keyword>
<proteinExistence type="predicted"/>
<dbReference type="EMBL" id="OUNR01000016">
    <property type="protein sequence ID" value="SPP65147.1"/>
    <property type="molecule type" value="Genomic_DNA"/>
</dbReference>
<dbReference type="InParanoid" id="A0A330L731"/>
<accession>A0A330L731</accession>
<evidence type="ECO:0000313" key="2">
    <source>
        <dbReference type="Proteomes" id="UP000248168"/>
    </source>
</evidence>
<sequence>MDQGSDEHLDTIMAVTDAAGIAAARGEWNRVEHYYQLREGLLSQESLSPEHRAYVLSVDRTIAEQISVAQAGLTSQLDEAAKTRQRLQGLRQWNGAWSSDSGTIERLV</sequence>
<dbReference type="RefSeq" id="WP_121989472.1">
    <property type="nucleotide sequence ID" value="NZ_OUNR01000016.1"/>
</dbReference>
<protein>
    <submittedName>
        <fullName evidence="1">Uncharacterized protein</fullName>
    </submittedName>
</protein>